<gene>
    <name evidence="1" type="ORF">BJ212DRAFT_1265211</name>
</gene>
<dbReference type="OrthoDB" id="10069295at2759"/>
<dbReference type="Proteomes" id="UP000807769">
    <property type="component" value="Unassembled WGS sequence"/>
</dbReference>
<dbReference type="GO" id="GO:0005737">
    <property type="term" value="C:cytoplasm"/>
    <property type="evidence" value="ECO:0007669"/>
    <property type="project" value="TreeGrafter"/>
</dbReference>
<reference evidence="1" key="1">
    <citation type="journal article" date="2020" name="New Phytol.">
        <title>Comparative genomics reveals dynamic genome evolution in host specialist ectomycorrhizal fungi.</title>
        <authorList>
            <person name="Lofgren L.A."/>
            <person name="Nguyen N.H."/>
            <person name="Vilgalys R."/>
            <person name="Ruytinx J."/>
            <person name="Liao H.L."/>
            <person name="Branco S."/>
            <person name="Kuo A."/>
            <person name="LaButti K."/>
            <person name="Lipzen A."/>
            <person name="Andreopoulos W."/>
            <person name="Pangilinan J."/>
            <person name="Riley R."/>
            <person name="Hundley H."/>
            <person name="Na H."/>
            <person name="Barry K."/>
            <person name="Grigoriev I.V."/>
            <person name="Stajich J.E."/>
            <person name="Kennedy P.G."/>
        </authorList>
    </citation>
    <scope>NUCLEOTIDE SEQUENCE</scope>
    <source>
        <strain evidence="1">MN1</strain>
    </source>
</reference>
<sequence length="96" mass="10512">LILDKGTYDAIALMEKDENGGIPAEGYPMRIAKLLNLEAFSNYMCVSCNFTKVELQSRFITEETGLQYHSRIEYPAISFGGSIGSACSGVAFTKFA</sequence>
<dbReference type="AlphaFoldDB" id="A0A9P7EGW6"/>
<dbReference type="GO" id="GO:0016279">
    <property type="term" value="F:protein-lysine N-methyltransferase activity"/>
    <property type="evidence" value="ECO:0007669"/>
    <property type="project" value="TreeGrafter"/>
</dbReference>
<accession>A0A9P7EGW6</accession>
<feature type="non-terminal residue" evidence="1">
    <location>
        <position position="96"/>
    </location>
</feature>
<dbReference type="RefSeq" id="XP_041196399.1">
    <property type="nucleotide sequence ID" value="XM_041330469.1"/>
</dbReference>
<name>A0A9P7EGW6_9AGAM</name>
<protein>
    <submittedName>
        <fullName evidence="1">Uncharacterized protein</fullName>
    </submittedName>
</protein>
<evidence type="ECO:0000313" key="2">
    <source>
        <dbReference type="Proteomes" id="UP000807769"/>
    </source>
</evidence>
<dbReference type="PANTHER" id="PTHR12843:SF5">
    <property type="entry name" value="EEF1A LYSINE METHYLTRANSFERASE 2"/>
    <property type="match status" value="1"/>
</dbReference>
<comment type="caution">
    <text evidence="1">The sequence shown here is derived from an EMBL/GenBank/DDBJ whole genome shotgun (WGS) entry which is preliminary data.</text>
</comment>
<keyword evidence="2" id="KW-1185">Reference proteome</keyword>
<evidence type="ECO:0000313" key="1">
    <source>
        <dbReference type="EMBL" id="KAG1821659.1"/>
    </source>
</evidence>
<dbReference type="EMBL" id="JABBWG010000006">
    <property type="protein sequence ID" value="KAG1821659.1"/>
    <property type="molecule type" value="Genomic_DNA"/>
</dbReference>
<dbReference type="PANTHER" id="PTHR12843">
    <property type="entry name" value="PROTEIN-LYSINE N-METHYLTRANSFERASE METTL10"/>
    <property type="match status" value="1"/>
</dbReference>
<dbReference type="GeneID" id="64624486"/>
<organism evidence="1 2">
    <name type="scientific">Suillus subaureus</name>
    <dbReference type="NCBI Taxonomy" id="48587"/>
    <lineage>
        <taxon>Eukaryota</taxon>
        <taxon>Fungi</taxon>
        <taxon>Dikarya</taxon>
        <taxon>Basidiomycota</taxon>
        <taxon>Agaricomycotina</taxon>
        <taxon>Agaricomycetes</taxon>
        <taxon>Agaricomycetidae</taxon>
        <taxon>Boletales</taxon>
        <taxon>Suillineae</taxon>
        <taxon>Suillaceae</taxon>
        <taxon>Suillus</taxon>
    </lineage>
</organism>
<proteinExistence type="predicted"/>